<gene>
    <name evidence="9" type="ORF">MM59RIKEN_02100</name>
</gene>
<name>A0A810QBF4_9FIRM</name>
<evidence type="ECO:0000256" key="2">
    <source>
        <dbReference type="ARBA" id="ARBA00009298"/>
    </source>
</evidence>
<feature type="transmembrane region" description="Helical" evidence="7">
    <location>
        <begin position="43"/>
        <end position="64"/>
    </location>
</feature>
<evidence type="ECO:0000313" key="9">
    <source>
        <dbReference type="EMBL" id="BCK82891.1"/>
    </source>
</evidence>
<evidence type="ECO:0000259" key="8">
    <source>
        <dbReference type="Pfam" id="PF02308"/>
    </source>
</evidence>
<protein>
    <submittedName>
        <fullName evidence="9">Cation transporter</fullName>
    </submittedName>
</protein>
<evidence type="ECO:0000256" key="6">
    <source>
        <dbReference type="ARBA" id="ARBA00023136"/>
    </source>
</evidence>
<evidence type="ECO:0000313" key="10">
    <source>
        <dbReference type="Proteomes" id="UP000679848"/>
    </source>
</evidence>
<keyword evidence="10" id="KW-1185">Reference proteome</keyword>
<dbReference type="PRINTS" id="PR01837">
    <property type="entry name" value="MGTCSAPBPROT"/>
</dbReference>
<dbReference type="PANTHER" id="PTHR33778:SF1">
    <property type="entry name" value="MAGNESIUM TRANSPORTER YHID-RELATED"/>
    <property type="match status" value="1"/>
</dbReference>
<dbReference type="AlphaFoldDB" id="A0A810QBF4"/>
<feature type="domain" description="MgtC/SapB/SrpB/YhiD N-terminal" evidence="8">
    <location>
        <begin position="20"/>
        <end position="145"/>
    </location>
</feature>
<feature type="transmembrane region" description="Helical" evidence="7">
    <location>
        <begin position="76"/>
        <end position="95"/>
    </location>
</feature>
<dbReference type="GO" id="GO:0005886">
    <property type="term" value="C:plasma membrane"/>
    <property type="evidence" value="ECO:0007669"/>
    <property type="project" value="UniProtKB-SubCell"/>
</dbReference>
<dbReference type="PANTHER" id="PTHR33778">
    <property type="entry name" value="PROTEIN MGTC"/>
    <property type="match status" value="1"/>
</dbReference>
<proteinExistence type="inferred from homology"/>
<dbReference type="InterPro" id="IPR003416">
    <property type="entry name" value="MgtC/SapB/SrpB/YhiD_fam"/>
</dbReference>
<reference evidence="9" key="1">
    <citation type="submission" date="2020-09" db="EMBL/GenBank/DDBJ databases">
        <title>New species isolated from human feces.</title>
        <authorList>
            <person name="Kitahara M."/>
            <person name="Shigeno Y."/>
            <person name="Shime M."/>
            <person name="Matsumoto Y."/>
            <person name="Nakamura S."/>
            <person name="Motooka D."/>
            <person name="Fukuoka S."/>
            <person name="Nishikawa H."/>
            <person name="Benno Y."/>
        </authorList>
    </citation>
    <scope>NUCLEOTIDE SEQUENCE</scope>
    <source>
        <strain evidence="9">MM59</strain>
    </source>
</reference>
<evidence type="ECO:0000256" key="7">
    <source>
        <dbReference type="SAM" id="Phobius"/>
    </source>
</evidence>
<comment type="subcellular location">
    <subcellularLocation>
        <location evidence="1">Cell membrane</location>
        <topology evidence="1">Multi-pass membrane protein</topology>
    </subcellularLocation>
</comment>
<keyword evidence="4 7" id="KW-0812">Transmembrane</keyword>
<evidence type="ECO:0000256" key="5">
    <source>
        <dbReference type="ARBA" id="ARBA00022989"/>
    </source>
</evidence>
<keyword evidence="5 7" id="KW-1133">Transmembrane helix</keyword>
<evidence type="ECO:0000256" key="3">
    <source>
        <dbReference type="ARBA" id="ARBA00022475"/>
    </source>
</evidence>
<comment type="similarity">
    <text evidence="2">Belongs to the MgtC/SapB family.</text>
</comment>
<keyword evidence="6 7" id="KW-0472">Membrane</keyword>
<accession>A0A810QBF4</accession>
<dbReference type="Proteomes" id="UP000679848">
    <property type="component" value="Chromosome"/>
</dbReference>
<evidence type="ECO:0000256" key="1">
    <source>
        <dbReference type="ARBA" id="ARBA00004651"/>
    </source>
</evidence>
<sequence>MLSIFDGLRDVTVVSITLRLVLAMICGGIVGMEREYKRRSAGFRTHILICLGAAMTTMTSQHLFLNMHYYLDMARMGGSVVAGIGFIGAGTIIVTQHQRVKGLTTAAGLWTVAIVGLALGAGFYEGGILATVLVLLAEMLFAKLEYRTMMYAPEINLSIEYRNKDALDKLLKLYQECDLKVLNMEIIRSVRSETHNACAIFSLRLPRKSIVEDILTEINQVDGILAVEEL</sequence>
<organism evidence="9 10">
    <name type="scientific">Pusillibacter faecalis</name>
    <dbReference type="NCBI Taxonomy" id="2714358"/>
    <lineage>
        <taxon>Bacteria</taxon>
        <taxon>Bacillati</taxon>
        <taxon>Bacillota</taxon>
        <taxon>Clostridia</taxon>
        <taxon>Eubacteriales</taxon>
        <taxon>Oscillospiraceae</taxon>
        <taxon>Pusillibacter</taxon>
    </lineage>
</organism>
<feature type="transmembrane region" description="Helical" evidence="7">
    <location>
        <begin position="102"/>
        <end position="121"/>
    </location>
</feature>
<feature type="transmembrane region" description="Helical" evidence="7">
    <location>
        <begin position="12"/>
        <end position="31"/>
    </location>
</feature>
<evidence type="ECO:0000256" key="4">
    <source>
        <dbReference type="ARBA" id="ARBA00022692"/>
    </source>
</evidence>
<keyword evidence="3" id="KW-1003">Cell membrane</keyword>
<dbReference type="KEGG" id="pfaa:MM59RIKEN_02100"/>
<dbReference type="RefSeq" id="WP_187031317.1">
    <property type="nucleotide sequence ID" value="NZ_AP023420.1"/>
</dbReference>
<dbReference type="InterPro" id="IPR049177">
    <property type="entry name" value="MgtC_SapB_SrpB_YhiD_N"/>
</dbReference>
<dbReference type="Pfam" id="PF02308">
    <property type="entry name" value="MgtC"/>
    <property type="match status" value="1"/>
</dbReference>
<dbReference type="EMBL" id="AP023420">
    <property type="protein sequence ID" value="BCK82891.1"/>
    <property type="molecule type" value="Genomic_DNA"/>
</dbReference>